<dbReference type="OrthoDB" id="48651at2759"/>
<sequence length="342" mass="37112">MAEAAAAWSDHDLSASRRLHRSDARIPRQVERDGRYGRRSLRSSTDKLTVSTFGRGFPKDYGRAASPARRANGEDKKVVIGAAASILSMAVDGLFKRTKKTELGSASHEKHLHANQRLPSYELGLRSDRPSSSFAQSAHSKLRRKTPRRKRQWLKCSESAYLDPIACPDRLSHIVVPLYCTLFFVIRINNPVGRCRGAANTVGISAEPLMLTRSGSASLDSHNKNDCSSDPGASVSECAYKADIIQQGFENIYLVASFQNRTAACSRSPSSEMRPDPSPAPTPNVSTPASPAQEAPKERDKLDLAKRTVSTAETNTASTLFGGAGASPFDAIGTLRKGPTER</sequence>
<evidence type="ECO:0000313" key="2">
    <source>
        <dbReference type="EMBL" id="EGP82068.1"/>
    </source>
</evidence>
<organism evidence="2 3">
    <name type="scientific">Zymoseptoria tritici (strain CBS 115943 / IPO323)</name>
    <name type="common">Speckled leaf blotch fungus</name>
    <name type="synonym">Septoria tritici</name>
    <dbReference type="NCBI Taxonomy" id="336722"/>
    <lineage>
        <taxon>Eukaryota</taxon>
        <taxon>Fungi</taxon>
        <taxon>Dikarya</taxon>
        <taxon>Ascomycota</taxon>
        <taxon>Pezizomycotina</taxon>
        <taxon>Dothideomycetes</taxon>
        <taxon>Dothideomycetidae</taxon>
        <taxon>Mycosphaerellales</taxon>
        <taxon>Mycosphaerellaceae</taxon>
        <taxon>Zymoseptoria</taxon>
    </lineage>
</organism>
<dbReference type="GeneID" id="13399643"/>
<feature type="compositionally biased region" description="Basic and acidic residues" evidence="1">
    <location>
        <begin position="295"/>
        <end position="306"/>
    </location>
</feature>
<feature type="compositionally biased region" description="Basic and acidic residues" evidence="1">
    <location>
        <begin position="16"/>
        <end position="36"/>
    </location>
</feature>
<dbReference type="EMBL" id="CM001213">
    <property type="protein sequence ID" value="EGP82068.1"/>
    <property type="molecule type" value="Genomic_DNA"/>
</dbReference>
<feature type="region of interest" description="Disordered" evidence="1">
    <location>
        <begin position="122"/>
        <end position="148"/>
    </location>
</feature>
<feature type="compositionally biased region" description="Polar residues" evidence="1">
    <location>
        <begin position="308"/>
        <end position="319"/>
    </location>
</feature>
<dbReference type="AlphaFoldDB" id="F9XRP0"/>
<evidence type="ECO:0000256" key="1">
    <source>
        <dbReference type="SAM" id="MobiDB-lite"/>
    </source>
</evidence>
<protein>
    <submittedName>
        <fullName evidence="2">Uncharacterized protein</fullName>
    </submittedName>
</protein>
<evidence type="ECO:0000313" key="3">
    <source>
        <dbReference type="Proteomes" id="UP000008062"/>
    </source>
</evidence>
<reference evidence="2 3" key="1">
    <citation type="journal article" date="2011" name="PLoS Genet.">
        <title>Finished genome of the fungal wheat pathogen Mycosphaerella graminicola reveals dispensome structure, chromosome plasticity, and stealth pathogenesis.</title>
        <authorList>
            <person name="Goodwin S.B."/>
            <person name="Ben M'barek S."/>
            <person name="Dhillon B."/>
            <person name="Wittenberg A.H.J."/>
            <person name="Crane C.F."/>
            <person name="Hane J.K."/>
            <person name="Foster A.J."/>
            <person name="Van der Lee T.A.J."/>
            <person name="Grimwood J."/>
            <person name="Aerts A."/>
            <person name="Antoniw J."/>
            <person name="Bailey A."/>
            <person name="Bluhm B."/>
            <person name="Bowler J."/>
            <person name="Bristow J."/>
            <person name="van der Burgt A."/>
            <person name="Canto-Canche B."/>
            <person name="Churchill A.C.L."/>
            <person name="Conde-Ferraez L."/>
            <person name="Cools H.J."/>
            <person name="Coutinho P.M."/>
            <person name="Csukai M."/>
            <person name="Dehal P."/>
            <person name="De Wit P."/>
            <person name="Donzelli B."/>
            <person name="van de Geest H.C."/>
            <person name="van Ham R.C.H.J."/>
            <person name="Hammond-Kosack K.E."/>
            <person name="Henrissat B."/>
            <person name="Kilian A."/>
            <person name="Kobayashi A.K."/>
            <person name="Koopmann E."/>
            <person name="Kourmpetis Y."/>
            <person name="Kuzniar A."/>
            <person name="Lindquist E."/>
            <person name="Lombard V."/>
            <person name="Maliepaard C."/>
            <person name="Martins N."/>
            <person name="Mehrabi R."/>
            <person name="Nap J.P.H."/>
            <person name="Ponomarenko A."/>
            <person name="Rudd J.J."/>
            <person name="Salamov A."/>
            <person name="Schmutz J."/>
            <person name="Schouten H.J."/>
            <person name="Shapiro H."/>
            <person name="Stergiopoulos I."/>
            <person name="Torriani S.F.F."/>
            <person name="Tu H."/>
            <person name="de Vries R.P."/>
            <person name="Waalwijk C."/>
            <person name="Ware S.B."/>
            <person name="Wiebenga A."/>
            <person name="Zwiers L.-H."/>
            <person name="Oliver R.P."/>
            <person name="Grigoriev I.V."/>
            <person name="Kema G.H.J."/>
        </authorList>
    </citation>
    <scope>NUCLEOTIDE SEQUENCE [LARGE SCALE GENOMIC DNA]</scope>
    <source>
        <strain evidence="3">CBS 115943 / IPO323</strain>
    </source>
</reference>
<feature type="region of interest" description="Disordered" evidence="1">
    <location>
        <begin position="16"/>
        <end position="44"/>
    </location>
</feature>
<dbReference type="Proteomes" id="UP000008062">
    <property type="component" value="Chromosome 18"/>
</dbReference>
<feature type="region of interest" description="Disordered" evidence="1">
    <location>
        <begin position="266"/>
        <end position="342"/>
    </location>
</feature>
<dbReference type="InParanoid" id="F9XRP0"/>
<name>F9XRP0_ZYMTI</name>
<dbReference type="STRING" id="336722.F9XRP0"/>
<feature type="compositionally biased region" description="Polar residues" evidence="1">
    <location>
        <begin position="130"/>
        <end position="139"/>
    </location>
</feature>
<accession>F9XRP0</accession>
<proteinExistence type="predicted"/>
<dbReference type="KEGG" id="ztr:MYCGRDRAFT_97885"/>
<dbReference type="RefSeq" id="XP_003847092.1">
    <property type="nucleotide sequence ID" value="XM_003847044.1"/>
</dbReference>
<gene>
    <name evidence="2" type="ORF">MYCGRDRAFT_97885</name>
</gene>
<keyword evidence="3" id="KW-1185">Reference proteome</keyword>
<dbReference type="HOGENOM" id="CLU_811849_0_0_1"/>